<dbReference type="PROSITE" id="PS50893">
    <property type="entry name" value="ABC_TRANSPORTER_2"/>
    <property type="match status" value="2"/>
</dbReference>
<dbReference type="CDD" id="cd03219">
    <property type="entry name" value="ABC_Mj1267_LivG_branched"/>
    <property type="match status" value="1"/>
</dbReference>
<evidence type="ECO:0000256" key="11">
    <source>
        <dbReference type="SAM" id="Phobius"/>
    </source>
</evidence>
<evidence type="ECO:0000256" key="1">
    <source>
        <dbReference type="ARBA" id="ARBA00004651"/>
    </source>
</evidence>
<dbReference type="CDD" id="cd06581">
    <property type="entry name" value="TM_PBP1_LivM_like"/>
    <property type="match status" value="1"/>
</dbReference>
<dbReference type="PANTHER" id="PTHR43820">
    <property type="entry name" value="HIGH-AFFINITY BRANCHED-CHAIN AMINO ACID TRANSPORT ATP-BINDING PROTEIN LIVF"/>
    <property type="match status" value="1"/>
</dbReference>
<dbReference type="Pfam" id="PF00005">
    <property type="entry name" value="ABC_tran"/>
    <property type="match status" value="2"/>
</dbReference>
<feature type="domain" description="ABC transporter" evidence="12">
    <location>
        <begin position="610"/>
        <end position="841"/>
    </location>
</feature>
<evidence type="ECO:0000256" key="9">
    <source>
        <dbReference type="ARBA" id="ARBA00022989"/>
    </source>
</evidence>
<dbReference type="InterPro" id="IPR001851">
    <property type="entry name" value="ABC_transp_permease"/>
</dbReference>
<feature type="transmembrane region" description="Helical" evidence="11">
    <location>
        <begin position="210"/>
        <end position="229"/>
    </location>
</feature>
<dbReference type="OrthoDB" id="9805029at2"/>
<dbReference type="InterPro" id="IPR003593">
    <property type="entry name" value="AAA+_ATPase"/>
</dbReference>
<evidence type="ECO:0000256" key="6">
    <source>
        <dbReference type="ARBA" id="ARBA00022741"/>
    </source>
</evidence>
<feature type="transmembrane region" description="Helical" evidence="11">
    <location>
        <begin position="284"/>
        <end position="305"/>
    </location>
</feature>
<feature type="domain" description="ABC transporter" evidence="12">
    <location>
        <begin position="349"/>
        <end position="590"/>
    </location>
</feature>
<dbReference type="InterPro" id="IPR027417">
    <property type="entry name" value="P-loop_NTPase"/>
</dbReference>
<accession>A0A0J6T4A6</accession>
<dbReference type="GO" id="GO:0005524">
    <property type="term" value="F:ATP binding"/>
    <property type="evidence" value="ECO:0007669"/>
    <property type="project" value="UniProtKB-KW"/>
</dbReference>
<comment type="caution">
    <text evidence="13">The sequence shown here is derived from an EMBL/GenBank/DDBJ whole genome shotgun (WGS) entry which is preliminary data.</text>
</comment>
<dbReference type="RefSeq" id="WP_048451461.1">
    <property type="nucleotide sequence ID" value="NZ_JBNNPJ010000227.1"/>
</dbReference>
<evidence type="ECO:0000256" key="7">
    <source>
        <dbReference type="ARBA" id="ARBA00022840"/>
    </source>
</evidence>
<name>A0A0J6T4A6_9HYPH</name>
<feature type="transmembrane region" description="Helical" evidence="11">
    <location>
        <begin position="114"/>
        <end position="134"/>
    </location>
</feature>
<dbReference type="PATRIC" id="fig|1187852.3.peg.6824"/>
<evidence type="ECO:0000256" key="3">
    <source>
        <dbReference type="ARBA" id="ARBA00022448"/>
    </source>
</evidence>
<protein>
    <submittedName>
        <fullName evidence="13">ABC transporter</fullName>
    </submittedName>
</protein>
<feature type="transmembrane region" description="Helical" evidence="11">
    <location>
        <begin position="88"/>
        <end position="107"/>
    </location>
</feature>
<dbReference type="Proteomes" id="UP000036449">
    <property type="component" value="Unassembled WGS sequence"/>
</dbReference>
<proteinExistence type="inferred from homology"/>
<dbReference type="Pfam" id="PF02653">
    <property type="entry name" value="BPD_transp_2"/>
    <property type="match status" value="1"/>
</dbReference>
<dbReference type="GO" id="GO:0005886">
    <property type="term" value="C:plasma membrane"/>
    <property type="evidence" value="ECO:0007669"/>
    <property type="project" value="UniProtKB-SubCell"/>
</dbReference>
<evidence type="ECO:0000259" key="12">
    <source>
        <dbReference type="PROSITE" id="PS50893"/>
    </source>
</evidence>
<evidence type="ECO:0000256" key="8">
    <source>
        <dbReference type="ARBA" id="ARBA00022970"/>
    </source>
</evidence>
<evidence type="ECO:0000313" key="14">
    <source>
        <dbReference type="Proteomes" id="UP000036449"/>
    </source>
</evidence>
<comment type="subcellular location">
    <subcellularLocation>
        <location evidence="1">Cell membrane</location>
        <topology evidence="1">Multi-pass membrane protein</topology>
    </subcellularLocation>
</comment>
<dbReference type="InterPro" id="IPR043428">
    <property type="entry name" value="LivM-like"/>
</dbReference>
<dbReference type="GO" id="GO:0016887">
    <property type="term" value="F:ATP hydrolysis activity"/>
    <property type="evidence" value="ECO:0007669"/>
    <property type="project" value="InterPro"/>
</dbReference>
<reference evidence="13 14" key="1">
    <citation type="submission" date="2015-03" db="EMBL/GenBank/DDBJ databases">
        <title>Genome sequencing of Methylobacterium tarhaniae DSM 25844.</title>
        <authorList>
            <person name="Chaudhry V."/>
            <person name="Patil P.B."/>
        </authorList>
    </citation>
    <scope>NUCLEOTIDE SEQUENCE [LARGE SCALE GENOMIC DNA]</scope>
    <source>
        <strain evidence="13 14">DSM 25844</strain>
    </source>
</reference>
<keyword evidence="7" id="KW-0067">ATP-binding</keyword>
<evidence type="ECO:0000256" key="5">
    <source>
        <dbReference type="ARBA" id="ARBA00022692"/>
    </source>
</evidence>
<dbReference type="GO" id="GO:0015807">
    <property type="term" value="P:L-amino acid transport"/>
    <property type="evidence" value="ECO:0007669"/>
    <property type="project" value="TreeGrafter"/>
</dbReference>
<keyword evidence="3" id="KW-0813">Transport</keyword>
<feature type="transmembrane region" description="Helical" evidence="11">
    <location>
        <begin position="249"/>
        <end position="272"/>
    </location>
</feature>
<keyword evidence="14" id="KW-1185">Reference proteome</keyword>
<dbReference type="PANTHER" id="PTHR43820:SF4">
    <property type="entry name" value="HIGH-AFFINITY BRANCHED-CHAIN AMINO ACID TRANSPORT ATP-BINDING PROTEIN LIVF"/>
    <property type="match status" value="1"/>
</dbReference>
<keyword evidence="10 11" id="KW-0472">Membrane</keyword>
<dbReference type="AlphaFoldDB" id="A0A0J6T4A6"/>
<keyword evidence="9 11" id="KW-1133">Transmembrane helix</keyword>
<comment type="similarity">
    <text evidence="2">Belongs to the ABC transporter superfamily.</text>
</comment>
<dbReference type="PROSITE" id="PS00211">
    <property type="entry name" value="ABC_TRANSPORTER_1"/>
    <property type="match status" value="1"/>
</dbReference>
<feature type="transmembrane region" description="Helical" evidence="11">
    <location>
        <begin position="38"/>
        <end position="57"/>
    </location>
</feature>
<dbReference type="GO" id="GO:0015658">
    <property type="term" value="F:branched-chain amino acid transmembrane transporter activity"/>
    <property type="evidence" value="ECO:0007669"/>
    <property type="project" value="InterPro"/>
</dbReference>
<dbReference type="EMBL" id="LABZ01000091">
    <property type="protein sequence ID" value="KMO40794.1"/>
    <property type="molecule type" value="Genomic_DNA"/>
</dbReference>
<dbReference type="CDD" id="cd03224">
    <property type="entry name" value="ABC_TM1139_LivF_branched"/>
    <property type="match status" value="1"/>
</dbReference>
<keyword evidence="8" id="KW-0029">Amino-acid transport</keyword>
<evidence type="ECO:0000256" key="2">
    <source>
        <dbReference type="ARBA" id="ARBA00005417"/>
    </source>
</evidence>
<dbReference type="InterPro" id="IPR017871">
    <property type="entry name" value="ABC_transporter-like_CS"/>
</dbReference>
<feature type="transmembrane region" description="Helical" evidence="11">
    <location>
        <begin position="159"/>
        <end position="179"/>
    </location>
</feature>
<keyword evidence="4" id="KW-1003">Cell membrane</keyword>
<dbReference type="InterPro" id="IPR003439">
    <property type="entry name" value="ABC_transporter-like_ATP-bd"/>
</dbReference>
<dbReference type="Gene3D" id="3.40.50.300">
    <property type="entry name" value="P-loop containing nucleotide triphosphate hydrolases"/>
    <property type="match status" value="2"/>
</dbReference>
<keyword evidence="6" id="KW-0547">Nucleotide-binding</keyword>
<gene>
    <name evidence="13" type="ORF">VQ03_13815</name>
</gene>
<organism evidence="13 14">
    <name type="scientific">Methylobacterium tarhaniae</name>
    <dbReference type="NCBI Taxonomy" id="1187852"/>
    <lineage>
        <taxon>Bacteria</taxon>
        <taxon>Pseudomonadati</taxon>
        <taxon>Pseudomonadota</taxon>
        <taxon>Alphaproteobacteria</taxon>
        <taxon>Hyphomicrobiales</taxon>
        <taxon>Methylobacteriaceae</taxon>
        <taxon>Methylobacterium</taxon>
    </lineage>
</organism>
<evidence type="ECO:0000256" key="4">
    <source>
        <dbReference type="ARBA" id="ARBA00022475"/>
    </source>
</evidence>
<evidence type="ECO:0000313" key="13">
    <source>
        <dbReference type="EMBL" id="KMO40794.1"/>
    </source>
</evidence>
<dbReference type="InterPro" id="IPR052156">
    <property type="entry name" value="BCAA_Transport_ATP-bd_LivF"/>
</dbReference>
<dbReference type="SUPFAM" id="SSF52540">
    <property type="entry name" value="P-loop containing nucleoside triphosphate hydrolases"/>
    <property type="match status" value="2"/>
</dbReference>
<sequence>MTDRSERFILPLLAAALVALPFGLQALGLTLTSATDVVVFAVACMGLNILVGQTGLVSFGHGAFFGLGAYAAAIGQRTFFPGTLLPPTLFALAVVAVAALLLGLLILRRRGVYFSLLTLALSALSFTIAFRWTALTGGESGYGGVERTRFLGLDLDAAWTWYGLVAVIGFAVVVGLARFRRSPVGTVLEAIRENEQRARFLGYPTNRYKLLAFTVSATVTGLAGTLSVFTHRFASAEPLGSAFSGELLAMVVIGGMRGFAGPAIGALFFILFREMLSIWTANWLFWFGLLFVGFILFSPDGLVGIGRRLYRMVRPPATEDAAMAGRRAGVPENLPPFLRPDGVIDGVILAARGIAKRFGGLKAVDGVTIAVRDRTLHALIGPNGAGKTTAFNLISGMYKPDSGTVTLGPTSIAGFAPERICEAGIGRSFQITNLFPALTVEDNIRLAVQGRRPGRFNPWRDARADREAAAETAEILRWLGLAGLERAEAGSLSYGGQRLLDMGVALATKPRVLLLDEPLAGLAAAERTRIGDIIKRVSTEVPVLMVEHDIDRVFQIADAVTVMNEGTVLVDGSVEDARTSPKVQEVYIGSGTAAMAARPRPSAAEPQVLLSLQGVDTFYGKSHILSGVTFDVHAHEIVALLGRNGAGKSTCLKTITGLSPHAAGHIRLGTETLDGRSAAAIARAGIGYVPQGRGLFAGMSVAENLELGRLKRRTGNGVHWDEERVLSYFPRLRERWRTPADYLSGGEQQMVAVARALSGDVRVLLLDEPFEGLAPAVVESLFETFDALRREVSIVIVDHNLDLALALSDRTVALERGRVMHVGPSQALRDDLGLRRQVLWL</sequence>
<evidence type="ECO:0000256" key="10">
    <source>
        <dbReference type="ARBA" id="ARBA00023136"/>
    </source>
</evidence>
<keyword evidence="5 11" id="KW-0812">Transmembrane</keyword>
<dbReference type="SMART" id="SM00382">
    <property type="entry name" value="AAA"/>
    <property type="match status" value="2"/>
</dbReference>